<dbReference type="RefSeq" id="WP_109686453.1">
    <property type="nucleotide sequence ID" value="NZ_QGGL01000002.1"/>
</dbReference>
<evidence type="ECO:0000313" key="1">
    <source>
        <dbReference type="EMBL" id="PWK16046.1"/>
    </source>
</evidence>
<proteinExistence type="predicted"/>
<gene>
    <name evidence="1" type="ORF">C7459_102293</name>
</gene>
<comment type="caution">
    <text evidence="1">The sequence shown here is derived from an EMBL/GenBank/DDBJ whole genome shotgun (WGS) entry which is preliminary data.</text>
</comment>
<protein>
    <submittedName>
        <fullName evidence="1">Uncharacterized protein</fullName>
    </submittedName>
</protein>
<dbReference type="AlphaFoldDB" id="A0A316DEB0"/>
<keyword evidence="2" id="KW-1185">Reference proteome</keyword>
<sequence>MFRVEFHILISLEVENVSKMIPLTKVLELPFVPNKEITYYADDWECSTVTEVSWIHEYQMFVCDVATETISSKEELATWLSSGWTYEEIPSA</sequence>
<dbReference type="Proteomes" id="UP000245634">
    <property type="component" value="Unassembled WGS sequence"/>
</dbReference>
<evidence type="ECO:0000313" key="2">
    <source>
        <dbReference type="Proteomes" id="UP000245634"/>
    </source>
</evidence>
<organism evidence="1 2">
    <name type="scientific">Tumebacillus permanentifrigoris</name>
    <dbReference type="NCBI Taxonomy" id="378543"/>
    <lineage>
        <taxon>Bacteria</taxon>
        <taxon>Bacillati</taxon>
        <taxon>Bacillota</taxon>
        <taxon>Bacilli</taxon>
        <taxon>Bacillales</taxon>
        <taxon>Alicyclobacillaceae</taxon>
        <taxon>Tumebacillus</taxon>
    </lineage>
</organism>
<name>A0A316DEB0_9BACL</name>
<accession>A0A316DEB0</accession>
<reference evidence="1 2" key="1">
    <citation type="submission" date="2018-05" db="EMBL/GenBank/DDBJ databases">
        <title>Genomic Encyclopedia of Type Strains, Phase IV (KMG-IV): sequencing the most valuable type-strain genomes for metagenomic binning, comparative biology and taxonomic classification.</title>
        <authorList>
            <person name="Goeker M."/>
        </authorList>
    </citation>
    <scope>NUCLEOTIDE SEQUENCE [LARGE SCALE GENOMIC DNA]</scope>
    <source>
        <strain evidence="1 2">DSM 18773</strain>
    </source>
</reference>
<dbReference type="EMBL" id="QGGL01000002">
    <property type="protein sequence ID" value="PWK16046.1"/>
    <property type="molecule type" value="Genomic_DNA"/>
</dbReference>